<organism evidence="3 4">
    <name type="scientific">Donghicola eburneus</name>
    <dbReference type="NCBI Taxonomy" id="393278"/>
    <lineage>
        <taxon>Bacteria</taxon>
        <taxon>Pseudomonadati</taxon>
        <taxon>Pseudomonadota</taxon>
        <taxon>Alphaproteobacteria</taxon>
        <taxon>Rhodobacterales</taxon>
        <taxon>Roseobacteraceae</taxon>
        <taxon>Donghicola</taxon>
    </lineage>
</organism>
<dbReference type="Pfam" id="PF00487">
    <property type="entry name" value="FA_desaturase"/>
    <property type="match status" value="1"/>
</dbReference>
<feature type="domain" description="Fatty acid desaturase" evidence="2">
    <location>
        <begin position="69"/>
        <end position="306"/>
    </location>
</feature>
<dbReference type="Proteomes" id="UP000184085">
    <property type="component" value="Unassembled WGS sequence"/>
</dbReference>
<feature type="transmembrane region" description="Helical" evidence="1">
    <location>
        <begin position="50"/>
        <end position="72"/>
    </location>
</feature>
<dbReference type="GO" id="GO:0042284">
    <property type="term" value="F:sphingolipid delta-4 desaturase activity"/>
    <property type="evidence" value="ECO:0007669"/>
    <property type="project" value="TreeGrafter"/>
</dbReference>
<keyword evidence="1" id="KW-0812">Transmembrane</keyword>
<dbReference type="GO" id="GO:0046513">
    <property type="term" value="P:ceramide biosynthetic process"/>
    <property type="evidence" value="ECO:0007669"/>
    <property type="project" value="TreeGrafter"/>
</dbReference>
<dbReference type="InterPro" id="IPR005804">
    <property type="entry name" value="FA_desaturase_dom"/>
</dbReference>
<reference evidence="4" key="1">
    <citation type="submission" date="2016-09" db="EMBL/GenBank/DDBJ databases">
        <authorList>
            <person name="Wibberg D."/>
        </authorList>
    </citation>
    <scope>NUCLEOTIDE SEQUENCE [LARGE SCALE GENOMIC DNA]</scope>
</reference>
<dbReference type="PANTHER" id="PTHR12879:SF8">
    <property type="entry name" value="SPHINGOLIPID DELTA(4)-DESATURASE DES1"/>
    <property type="match status" value="1"/>
</dbReference>
<sequence length="350" mass="40235">MPRDYSLIGPDAQRAVDAGLVTEDWYRTPIDRKEMKALMRRSDQPAIRDTVILFGLMVLFAGAAIALMPSWWSLPFWLAYGVLYGSAMDSRWHECGHGTAFKTRWMNQVVYQIASFCMIRDPYCWKFSHARHHSDTIIVGRDPEVAIMRPVVALKVAMNLIGLQDMISGFRLMVLHAAGKIDPEEAEYLPPMFAAKTIRTARIWMAIYALTLAAALWFQSWIPVLLIGLPRLFGCWHMVICGWLQHGGLADNVTDHRLNCRTVYMNPVSRFIYWNMNYHVEHHMFPLVPYYRLPELHQECAWDFPAPCRSFAAGYAEMLPALWSQRKDPDLHICRPLPATANPYQHKPAA</sequence>
<dbReference type="PANTHER" id="PTHR12879">
    <property type="entry name" value="SPHINGOLIPID DELTA 4 DESATURASE/C-4 HYDROXYLASE PROTEIN DES2"/>
    <property type="match status" value="1"/>
</dbReference>
<dbReference type="AlphaFoldDB" id="A0A1M4MVK9"/>
<proteinExistence type="predicted"/>
<accession>A0A1M4MVK9</accession>
<evidence type="ECO:0000313" key="3">
    <source>
        <dbReference type="EMBL" id="SCM66431.1"/>
    </source>
</evidence>
<protein>
    <submittedName>
        <fullName evidence="3">Putative membrane protein</fullName>
    </submittedName>
</protein>
<gene>
    <name evidence="3" type="ORF">KARMA_0606</name>
</gene>
<feature type="transmembrane region" description="Helical" evidence="1">
    <location>
        <begin position="203"/>
        <end position="229"/>
    </location>
</feature>
<keyword evidence="4" id="KW-1185">Reference proteome</keyword>
<dbReference type="GO" id="GO:0016020">
    <property type="term" value="C:membrane"/>
    <property type="evidence" value="ECO:0007669"/>
    <property type="project" value="GOC"/>
</dbReference>
<keyword evidence="1" id="KW-0472">Membrane</keyword>
<dbReference type="EMBL" id="FMJB01000020">
    <property type="protein sequence ID" value="SCM66431.1"/>
    <property type="molecule type" value="Genomic_DNA"/>
</dbReference>
<dbReference type="RefSeq" id="WP_072703869.1">
    <property type="nucleotide sequence ID" value="NZ_FMJB01000020.1"/>
</dbReference>
<evidence type="ECO:0000256" key="1">
    <source>
        <dbReference type="SAM" id="Phobius"/>
    </source>
</evidence>
<evidence type="ECO:0000313" key="4">
    <source>
        <dbReference type="Proteomes" id="UP000184085"/>
    </source>
</evidence>
<name>A0A1M4MVK9_9RHOB</name>
<evidence type="ECO:0000259" key="2">
    <source>
        <dbReference type="Pfam" id="PF00487"/>
    </source>
</evidence>
<keyword evidence="1" id="KW-1133">Transmembrane helix</keyword>